<name>A0AAI8VCE4_9PEZI</name>
<proteinExistence type="predicted"/>
<gene>
    <name evidence="1" type="ORF">KHLLAP_LOCUS2807</name>
</gene>
<organism evidence="1 2">
    <name type="scientific">Anthostomella pinea</name>
    <dbReference type="NCBI Taxonomy" id="933095"/>
    <lineage>
        <taxon>Eukaryota</taxon>
        <taxon>Fungi</taxon>
        <taxon>Dikarya</taxon>
        <taxon>Ascomycota</taxon>
        <taxon>Pezizomycotina</taxon>
        <taxon>Sordariomycetes</taxon>
        <taxon>Xylariomycetidae</taxon>
        <taxon>Xylariales</taxon>
        <taxon>Xylariaceae</taxon>
        <taxon>Anthostomella</taxon>
    </lineage>
</organism>
<protein>
    <submittedName>
        <fullName evidence="1">Uu.00g097330.m01.CDS01</fullName>
    </submittedName>
</protein>
<accession>A0AAI8VCE4</accession>
<dbReference type="Proteomes" id="UP001295740">
    <property type="component" value="Unassembled WGS sequence"/>
</dbReference>
<dbReference type="EMBL" id="CAUWAG010000004">
    <property type="protein sequence ID" value="CAJ2502339.1"/>
    <property type="molecule type" value="Genomic_DNA"/>
</dbReference>
<evidence type="ECO:0000313" key="1">
    <source>
        <dbReference type="EMBL" id="CAJ2502339.1"/>
    </source>
</evidence>
<evidence type="ECO:0000313" key="2">
    <source>
        <dbReference type="Proteomes" id="UP001295740"/>
    </source>
</evidence>
<reference evidence="1" key="1">
    <citation type="submission" date="2023-10" db="EMBL/GenBank/DDBJ databases">
        <authorList>
            <person name="Hackl T."/>
        </authorList>
    </citation>
    <scope>NUCLEOTIDE SEQUENCE</scope>
</reference>
<comment type="caution">
    <text evidence="1">The sequence shown here is derived from an EMBL/GenBank/DDBJ whole genome shotgun (WGS) entry which is preliminary data.</text>
</comment>
<dbReference type="AlphaFoldDB" id="A0AAI8VCE4"/>
<sequence length="235" mass="26744">MDIYSYLRRPDPAYAAYYDFNPDVDDDFEYLQSRGYGQLDGPVMPGRPTSHELRDSVNAISDEITKAYTELKVAYAANGKVILEQWVRMTKEERTSALQKAFGNGIAQQHRPDIRLLLKALPSIATGRFKVNPGTWTELTKHREVFKTPQINIEDLALFPEHLGLLWRSRATNHPVLFWRFDLEASYLARHTKVLVGPFLPRYVVTFSDLTPYANLVALTSEAVSVGIAPEPKLF</sequence>
<keyword evidence="2" id="KW-1185">Reference proteome</keyword>